<name>A0A6J5NS71_9CAUD</name>
<protein>
    <recommendedName>
        <fullName evidence="1">Transcriptional repressor NrdR-like N-terminal domain-containing protein</fullName>
    </recommendedName>
</protein>
<accession>A0A6J5NS71</accession>
<organism evidence="2">
    <name type="scientific">uncultured Caudovirales phage</name>
    <dbReference type="NCBI Taxonomy" id="2100421"/>
    <lineage>
        <taxon>Viruses</taxon>
        <taxon>Duplodnaviria</taxon>
        <taxon>Heunggongvirae</taxon>
        <taxon>Uroviricota</taxon>
        <taxon>Caudoviricetes</taxon>
        <taxon>Peduoviridae</taxon>
        <taxon>Maltschvirus</taxon>
        <taxon>Maltschvirus maltsch</taxon>
    </lineage>
</organism>
<dbReference type="Pfam" id="PF22811">
    <property type="entry name" value="Zn_ribbon_NrdR"/>
    <property type="match status" value="1"/>
</dbReference>
<evidence type="ECO:0000259" key="1">
    <source>
        <dbReference type="Pfam" id="PF22811"/>
    </source>
</evidence>
<gene>
    <name evidence="2" type="ORF">UFOVP767_13</name>
</gene>
<dbReference type="EMBL" id="LR796714">
    <property type="protein sequence ID" value="CAB4160516.1"/>
    <property type="molecule type" value="Genomic_DNA"/>
</dbReference>
<proteinExistence type="predicted"/>
<sequence>MICQFCVNEDGDYFSKTEVLETRIYWDPNDEIYYNERRRQCLACETRFTTVERMVEDD</sequence>
<reference evidence="2" key="1">
    <citation type="submission" date="2020-04" db="EMBL/GenBank/DDBJ databases">
        <authorList>
            <person name="Chiriac C."/>
            <person name="Salcher M."/>
            <person name="Ghai R."/>
            <person name="Kavagutti S V."/>
        </authorList>
    </citation>
    <scope>NUCLEOTIDE SEQUENCE</scope>
</reference>
<feature type="domain" description="Transcriptional repressor NrdR-like N-terminal" evidence="1">
    <location>
        <begin position="1"/>
        <end position="52"/>
    </location>
</feature>
<evidence type="ECO:0000313" key="2">
    <source>
        <dbReference type="EMBL" id="CAB4160516.1"/>
    </source>
</evidence>
<dbReference type="InterPro" id="IPR055173">
    <property type="entry name" value="NrdR-like_N"/>
</dbReference>